<reference evidence="7" key="1">
    <citation type="submission" date="2013-02" db="EMBL/GenBank/DDBJ databases">
        <title>The Genome Sequence of Acinetobacter sp. NIPH 236.</title>
        <authorList>
            <consortium name="The Broad Institute Genome Sequencing Platform"/>
            <consortium name="The Broad Institute Genome Sequencing Center for Infectious Disease"/>
            <person name="Cerqueira G."/>
            <person name="Feldgarden M."/>
            <person name="Courvalin P."/>
            <person name="Perichon B."/>
            <person name="Grillot-Courvalin C."/>
            <person name="Clermont D."/>
            <person name="Rocha E."/>
            <person name="Yoon E.-J."/>
            <person name="Nemec A."/>
            <person name="Walker B."/>
            <person name="Young S.K."/>
            <person name="Zeng Q."/>
            <person name="Gargeya S."/>
            <person name="Fitzgerald M."/>
            <person name="Haas B."/>
            <person name="Abouelleil A."/>
            <person name="Alvarado L."/>
            <person name="Arachchi H.M."/>
            <person name="Berlin A.M."/>
            <person name="Chapman S.B."/>
            <person name="Dewar J."/>
            <person name="Goldberg J."/>
            <person name="Griggs A."/>
            <person name="Gujja S."/>
            <person name="Hansen M."/>
            <person name="Howarth C."/>
            <person name="Imamovic A."/>
            <person name="Larimer J."/>
            <person name="McCowan C."/>
            <person name="Murphy C."/>
            <person name="Neiman D."/>
            <person name="Pearson M."/>
            <person name="Priest M."/>
            <person name="Roberts A."/>
            <person name="Saif S."/>
            <person name="Shea T."/>
            <person name="Sisk P."/>
            <person name="Sykes S."/>
            <person name="Wortman J."/>
            <person name="Nusbaum C."/>
            <person name="Birren B."/>
        </authorList>
    </citation>
    <scope>NUCLEOTIDE SEQUENCE [LARGE SCALE GENOMIC DNA]</scope>
    <source>
        <strain evidence="7">NIPH 236</strain>
    </source>
</reference>
<protein>
    <recommendedName>
        <fullName evidence="5">CENP-V/GFA domain-containing protein</fullName>
    </recommendedName>
</protein>
<dbReference type="EMBL" id="APOJ01000027">
    <property type="protein sequence ID" value="ENU26266.1"/>
    <property type="molecule type" value="Genomic_DNA"/>
</dbReference>
<dbReference type="PROSITE" id="PS51891">
    <property type="entry name" value="CENP_V_GFA"/>
    <property type="match status" value="1"/>
</dbReference>
<evidence type="ECO:0000256" key="4">
    <source>
        <dbReference type="ARBA" id="ARBA00023239"/>
    </source>
</evidence>
<organism evidence="6 7">
    <name type="scientific">Acinetobacter modestus</name>
    <dbReference type="NCBI Taxonomy" id="1776740"/>
    <lineage>
        <taxon>Bacteria</taxon>
        <taxon>Pseudomonadati</taxon>
        <taxon>Pseudomonadota</taxon>
        <taxon>Gammaproteobacteria</taxon>
        <taxon>Moraxellales</taxon>
        <taxon>Moraxellaceae</taxon>
        <taxon>Acinetobacter</taxon>
    </lineage>
</organism>
<dbReference type="Proteomes" id="UP000013190">
    <property type="component" value="Unassembled WGS sequence"/>
</dbReference>
<gene>
    <name evidence="6" type="ORF">F992_02603</name>
</gene>
<evidence type="ECO:0000256" key="1">
    <source>
        <dbReference type="ARBA" id="ARBA00005495"/>
    </source>
</evidence>
<evidence type="ECO:0000313" key="7">
    <source>
        <dbReference type="Proteomes" id="UP000013190"/>
    </source>
</evidence>
<evidence type="ECO:0000313" key="6">
    <source>
        <dbReference type="EMBL" id="ENU26266.1"/>
    </source>
</evidence>
<evidence type="ECO:0000256" key="2">
    <source>
        <dbReference type="ARBA" id="ARBA00022723"/>
    </source>
</evidence>
<dbReference type="Gene3D" id="3.90.1590.10">
    <property type="entry name" value="glutathione-dependent formaldehyde- activating enzyme (gfa)"/>
    <property type="match status" value="1"/>
</dbReference>
<reference evidence="6 7" key="2">
    <citation type="journal article" date="2016" name="Int. J. Syst. Evol. Microbiol.">
        <title>Taxonomy of haemolytic and/or proteolytic strains of the genus Acinetobacter with the proposal of Acinetobacter courvalinii sp. nov. (genomic species 14 sensu Bouvet &amp; Jeanjean), Acinetobacter dispersus sp. nov. (genomic species 17), Acinetobacter modestus sp. nov., Acinetobacter proteolyticus sp. nov. and Acinetobacter vivianii sp. nov.</title>
        <authorList>
            <person name="Nemec A."/>
            <person name="Radolfova-Krizova L."/>
            <person name="Maixnerova M."/>
            <person name="Vrestiakova E."/>
            <person name="Jezek P."/>
            <person name="Sedo O."/>
        </authorList>
    </citation>
    <scope>NUCLEOTIDE SEQUENCE [LARGE SCALE GENOMIC DNA]</scope>
    <source>
        <strain evidence="6 7">NIPH 236</strain>
    </source>
</reference>
<keyword evidence="4" id="KW-0456">Lyase</keyword>
<dbReference type="PANTHER" id="PTHR33337:SF40">
    <property type="entry name" value="CENP-V_GFA DOMAIN-CONTAINING PROTEIN-RELATED"/>
    <property type="match status" value="1"/>
</dbReference>
<comment type="similarity">
    <text evidence="1">Belongs to the Gfa family.</text>
</comment>
<keyword evidence="7" id="KW-1185">Reference proteome</keyword>
<proteinExistence type="inferred from homology"/>
<evidence type="ECO:0000256" key="3">
    <source>
        <dbReference type="ARBA" id="ARBA00022833"/>
    </source>
</evidence>
<dbReference type="InterPro" id="IPR011057">
    <property type="entry name" value="Mss4-like_sf"/>
</dbReference>
<dbReference type="InterPro" id="IPR006913">
    <property type="entry name" value="CENP-V/GFA"/>
</dbReference>
<evidence type="ECO:0000259" key="5">
    <source>
        <dbReference type="PROSITE" id="PS51891"/>
    </source>
</evidence>
<dbReference type="Pfam" id="PF04828">
    <property type="entry name" value="GFA"/>
    <property type="match status" value="1"/>
</dbReference>
<dbReference type="GeneID" id="92835963"/>
<comment type="caution">
    <text evidence="6">The sequence shown here is derived from an EMBL/GenBank/DDBJ whole genome shotgun (WGS) entry which is preliminary data.</text>
</comment>
<sequence>MAGLDQKQQFNGACLCGEIKFHFHISKIKTIYRCYCRLCRKQSGAASNTATLISSDQFYWQQGEQFICTYIKATGFTSSFCRKCGSPIPNLLGTNPKVMWIPLGLIHEDFEPNKELNFCMTSKISWAGENKAHTSFDELPTGRQFEEYFELNE</sequence>
<accession>A0ABN0JM75</accession>
<keyword evidence="3" id="KW-0862">Zinc</keyword>
<dbReference type="SUPFAM" id="SSF51316">
    <property type="entry name" value="Mss4-like"/>
    <property type="match status" value="1"/>
</dbReference>
<keyword evidence="2" id="KW-0479">Metal-binding</keyword>
<dbReference type="RefSeq" id="WP_004663227.1">
    <property type="nucleotide sequence ID" value="NZ_BMDV01000001.1"/>
</dbReference>
<name>A0ABN0JM75_9GAMM</name>
<dbReference type="PANTHER" id="PTHR33337">
    <property type="entry name" value="GFA DOMAIN-CONTAINING PROTEIN"/>
    <property type="match status" value="1"/>
</dbReference>
<feature type="domain" description="CENP-V/GFA" evidence="5">
    <location>
        <begin position="10"/>
        <end position="111"/>
    </location>
</feature>